<keyword evidence="2" id="KW-0472">Membrane</keyword>
<gene>
    <name evidence="3" type="ORF">B5M09_001861</name>
</gene>
<evidence type="ECO:0000313" key="4">
    <source>
        <dbReference type="Proteomes" id="UP000284702"/>
    </source>
</evidence>
<protein>
    <recommendedName>
        <fullName evidence="5">Sulfite exporter TauE/SafE</fullName>
    </recommendedName>
</protein>
<feature type="transmembrane region" description="Helical" evidence="2">
    <location>
        <begin position="71"/>
        <end position="104"/>
    </location>
</feature>
<dbReference type="PANTHER" id="PTHR14255">
    <property type="entry name" value="CEREBLON"/>
    <property type="match status" value="1"/>
</dbReference>
<evidence type="ECO:0000313" key="3">
    <source>
        <dbReference type="EMBL" id="RQM18976.1"/>
    </source>
</evidence>
<dbReference type="PANTHER" id="PTHR14255:SF3">
    <property type="entry name" value="SULFITE EXPORTER TAUE_SAFE FAMILY PROTEIN 5-RELATED"/>
    <property type="match status" value="1"/>
</dbReference>
<name>A0A3R7Z3Q3_APHAT</name>
<keyword evidence="2" id="KW-1133">Transmembrane helix</keyword>
<evidence type="ECO:0000256" key="2">
    <source>
        <dbReference type="SAM" id="Phobius"/>
    </source>
</evidence>
<dbReference type="AlphaFoldDB" id="A0A3R7Z3Q3"/>
<accession>A0A3R7Z3Q3</accession>
<feature type="region of interest" description="Disordered" evidence="1">
    <location>
        <begin position="248"/>
        <end position="267"/>
    </location>
</feature>
<dbReference type="GO" id="GO:0016567">
    <property type="term" value="P:protein ubiquitination"/>
    <property type="evidence" value="ECO:0007669"/>
    <property type="project" value="TreeGrafter"/>
</dbReference>
<feature type="transmembrane region" description="Helical" evidence="2">
    <location>
        <begin position="12"/>
        <end position="40"/>
    </location>
</feature>
<comment type="caution">
    <text evidence="3">The sequence shown here is derived from an EMBL/GenBank/DDBJ whole genome shotgun (WGS) entry which is preliminary data.</text>
</comment>
<dbReference type="VEuPathDB" id="FungiDB:H257_11848"/>
<organism evidence="3 4">
    <name type="scientific">Aphanomyces astaci</name>
    <name type="common">Crayfish plague agent</name>
    <dbReference type="NCBI Taxonomy" id="112090"/>
    <lineage>
        <taxon>Eukaryota</taxon>
        <taxon>Sar</taxon>
        <taxon>Stramenopiles</taxon>
        <taxon>Oomycota</taxon>
        <taxon>Saprolegniomycetes</taxon>
        <taxon>Saprolegniales</taxon>
        <taxon>Verrucalvaceae</taxon>
        <taxon>Aphanomyces</taxon>
    </lineage>
</organism>
<keyword evidence="4" id="KW-1185">Reference proteome</keyword>
<dbReference type="GO" id="GO:0031464">
    <property type="term" value="C:Cul4A-RING E3 ubiquitin ligase complex"/>
    <property type="evidence" value="ECO:0007669"/>
    <property type="project" value="TreeGrafter"/>
</dbReference>
<evidence type="ECO:0000256" key="1">
    <source>
        <dbReference type="SAM" id="MobiDB-lite"/>
    </source>
</evidence>
<dbReference type="EMBL" id="MZMZ02004913">
    <property type="protein sequence ID" value="RQM18976.1"/>
    <property type="molecule type" value="Genomic_DNA"/>
</dbReference>
<keyword evidence="2" id="KW-0812">Transmembrane</keyword>
<proteinExistence type="predicted"/>
<dbReference type="VEuPathDB" id="FungiDB:H257_11847"/>
<feature type="transmembrane region" description="Helical" evidence="2">
    <location>
        <begin position="228"/>
        <end position="245"/>
    </location>
</feature>
<evidence type="ECO:0008006" key="5">
    <source>
        <dbReference type="Google" id="ProtNLM"/>
    </source>
</evidence>
<sequence length="267" mass="27681">MEGQGHIRSVYEVGVITALFAIVSAALGPICGLSGGGLLVPPYMVVLGLPAGPAACLNKNVFSPFTGADVLAAFLAAFSTALGAACGLGGGGLLVPLYIVVVGLTPKFAIPLSKATILGGALATYWSNYHSKHPSATTTADSLNPPNHVAVETTGLHVNPPSTPLVEKDEANAADQGEGRVDTDFVRFRPEQEIAVQSSRTMRPTTSQETQLAVCHMQETNTFPFRQCILPLVVCIAAILAQSLLRGGHGAPSLGKISHPISTEYSP</sequence>
<dbReference type="Proteomes" id="UP000284702">
    <property type="component" value="Unassembled WGS sequence"/>
</dbReference>
<reference evidence="3" key="1">
    <citation type="submission" date="2018-07" db="EMBL/GenBank/DDBJ databases">
        <title>Annotation of Aphanomyces astaci genome assembly.</title>
        <authorList>
            <person name="Studholme D.J."/>
        </authorList>
    </citation>
    <scope>NUCLEOTIDE SEQUENCE [LARGE SCALE GENOMIC DNA]</scope>
    <source>
        <strain evidence="3">Pc</strain>
    </source>
</reference>